<evidence type="ECO:0000313" key="1">
    <source>
        <dbReference type="EMBL" id="MCT7968098.1"/>
    </source>
</evidence>
<keyword evidence="2" id="KW-1185">Reference proteome</keyword>
<reference evidence="1 2" key="1">
    <citation type="journal article" date="2022" name="Front. Microbiol.">
        <title>High genomic differentiation and limited gene flow indicate recent cryptic speciation within the genus Laspinema (cyanobacteria).</title>
        <authorList>
            <person name="Stanojkovic A."/>
            <person name="Skoupy S."/>
            <person name="Skaloud P."/>
            <person name="Dvorak P."/>
        </authorList>
    </citation>
    <scope>NUCLEOTIDE SEQUENCE [LARGE SCALE GENOMIC DNA]</scope>
    <source>
        <strain evidence="1 2">D2a</strain>
    </source>
</reference>
<dbReference type="Proteomes" id="UP001525890">
    <property type="component" value="Unassembled WGS sequence"/>
</dbReference>
<dbReference type="RefSeq" id="WP_368007641.1">
    <property type="nucleotide sequence ID" value="NZ_JAMXFF010000027.1"/>
</dbReference>
<organism evidence="1 2">
    <name type="scientific">Laspinema palackyanum D2a</name>
    <dbReference type="NCBI Taxonomy" id="2953684"/>
    <lineage>
        <taxon>Bacteria</taxon>
        <taxon>Bacillati</taxon>
        <taxon>Cyanobacteriota</taxon>
        <taxon>Cyanophyceae</taxon>
        <taxon>Oscillatoriophycideae</taxon>
        <taxon>Oscillatoriales</taxon>
        <taxon>Laspinemataceae</taxon>
        <taxon>Laspinema</taxon>
        <taxon>Laspinema palackyanum</taxon>
    </lineage>
</organism>
<dbReference type="EMBL" id="JAMXFF010000027">
    <property type="protein sequence ID" value="MCT7968098.1"/>
    <property type="molecule type" value="Genomic_DNA"/>
</dbReference>
<comment type="caution">
    <text evidence="1">The sequence shown here is derived from an EMBL/GenBank/DDBJ whole genome shotgun (WGS) entry which is preliminary data.</text>
</comment>
<evidence type="ECO:0000313" key="2">
    <source>
        <dbReference type="Proteomes" id="UP001525890"/>
    </source>
</evidence>
<proteinExistence type="predicted"/>
<gene>
    <name evidence="1" type="ORF">NG799_17435</name>
</gene>
<protein>
    <submittedName>
        <fullName evidence="1">Uncharacterized protein</fullName>
    </submittedName>
</protein>
<accession>A0ABT2MTM4</accession>
<sequence>MTRACFDGEQQAIAPFMVLSWQRKWRSRSTLRRILQRSGKAILSAIRPHFMRESLAQIASASGEAGEAEAIFSDSAMF</sequence>
<name>A0ABT2MTM4_9CYAN</name>